<dbReference type="Gene3D" id="1.25.40.10">
    <property type="entry name" value="Tetratricopeptide repeat domain"/>
    <property type="match status" value="2"/>
</dbReference>
<keyword evidence="3" id="KW-1185">Reference proteome</keyword>
<evidence type="ECO:0000313" key="2">
    <source>
        <dbReference type="EMBL" id="CAJ1376562.1"/>
    </source>
</evidence>
<reference evidence="2" key="1">
    <citation type="submission" date="2023-08" db="EMBL/GenBank/DDBJ databases">
        <authorList>
            <person name="Chen Y."/>
            <person name="Shah S."/>
            <person name="Dougan E. K."/>
            <person name="Thang M."/>
            <person name="Chan C."/>
        </authorList>
    </citation>
    <scope>NUCLEOTIDE SEQUENCE</scope>
</reference>
<dbReference type="InterPro" id="IPR011990">
    <property type="entry name" value="TPR-like_helical_dom_sf"/>
</dbReference>
<evidence type="ECO:0008006" key="4">
    <source>
        <dbReference type="Google" id="ProtNLM"/>
    </source>
</evidence>
<gene>
    <name evidence="2" type="ORF">EVOR1521_LOCUS5601</name>
</gene>
<evidence type="ECO:0000256" key="1">
    <source>
        <dbReference type="ARBA" id="ARBA00022737"/>
    </source>
</evidence>
<accession>A0AA36MRJ4</accession>
<dbReference type="PANTHER" id="PTHR47447:SF17">
    <property type="entry name" value="OS12G0638900 PROTEIN"/>
    <property type="match status" value="1"/>
</dbReference>
<proteinExistence type="predicted"/>
<dbReference type="AlphaFoldDB" id="A0AA36MRJ4"/>
<name>A0AA36MRJ4_9DINO</name>
<evidence type="ECO:0000313" key="3">
    <source>
        <dbReference type="Proteomes" id="UP001178507"/>
    </source>
</evidence>
<sequence length="633" mass="67248">MAEPAALRRALRGCELGSRWQAALALLFHRPQALSLVACTAVLGACGRCAQWQLALQLLPLMRRARVRVDAVAFNRALDALKAGGRGVEAHRLLLAMPKAKKGQQVVAYNTTMGAYNSQQSWQQALALFAAMNRQTLAPSLASFLEALRAQRSGHQWQQALALRPGRLWMEACNAALAVCEAAAQWQQALHLAKQFGRPHAALDRVGQNTLLSAMARGGAWQKCLELLKSGLPPDVVSFNSALRGLEVARCWDKALALLAAMPAPNVISFNTAISACADGEGDHWQWALVLLERLQASLAPDLISFNAALACAAAVGFRTPWRAVLVLVEEMASLSLGDGTTLSTALTALASASKWRQMLRLEAAAAGPLELPAYTALARGAECAGAPALARALKPVAAEARRLLRAGEMSAVFGAPIPFAAGSLAGMLPGQEGARCAPAWALTKQLQGGSVRQMALRPSSARELLERRAEPSGKAASGSFGGAGLVAERAKVRLAVLWCKLEARESLDFPSLGKQAEGMKRTNPLWTLPKAGRDDVKKVFISKKMPQDLLGRGSPGAIYEPKRVRTTPSWTFGVADRPGPGKAKYPESSNDLTQVTPDSQPFKYGDPTAATIGTCPRDAVGSMFVLPVASGS</sequence>
<dbReference type="EMBL" id="CAUJNA010000404">
    <property type="protein sequence ID" value="CAJ1376562.1"/>
    <property type="molecule type" value="Genomic_DNA"/>
</dbReference>
<keyword evidence="1" id="KW-0677">Repeat</keyword>
<comment type="caution">
    <text evidence="2">The sequence shown here is derived from an EMBL/GenBank/DDBJ whole genome shotgun (WGS) entry which is preliminary data.</text>
</comment>
<protein>
    <recommendedName>
        <fullName evidence="4">Pentatricopeptide repeat-containing protein</fullName>
    </recommendedName>
</protein>
<dbReference type="Proteomes" id="UP001178507">
    <property type="component" value="Unassembled WGS sequence"/>
</dbReference>
<organism evidence="2 3">
    <name type="scientific">Effrenium voratum</name>
    <dbReference type="NCBI Taxonomy" id="2562239"/>
    <lineage>
        <taxon>Eukaryota</taxon>
        <taxon>Sar</taxon>
        <taxon>Alveolata</taxon>
        <taxon>Dinophyceae</taxon>
        <taxon>Suessiales</taxon>
        <taxon>Symbiodiniaceae</taxon>
        <taxon>Effrenium</taxon>
    </lineage>
</organism>
<dbReference type="PANTHER" id="PTHR47447">
    <property type="entry name" value="OS03G0856100 PROTEIN"/>
    <property type="match status" value="1"/>
</dbReference>